<accession>A0A0F9AYI4</accession>
<dbReference type="EMBL" id="LAZR01052225">
    <property type="protein sequence ID" value="KKK83429.1"/>
    <property type="molecule type" value="Genomic_DNA"/>
</dbReference>
<sequence>DLHMASRRAPLPDDETLWSHLKGVVVISAGPPKYLAASIIGRLEDRNESKALSKALAYLPDVREQGLGTTILELFRKYPKRSAKLRFWILRASIRAGCTEGLPEAMALLRRAEVMCDASSLLHDLVDEETIQELMKRTGIRDGHRKGAGRLLALLVANRTALQFPEGADKYVVSFGGARAWWKAGKGHPLPVTSAQATTGSSFASENAKIHRWLLTPMPKVAWEGASFKEALSLLTSVSGVTVEARWHVLYAVGVSPSRPVRVDLRGVLVKQAIEEFLRQVAGDAEIGYAVVRGRLVISSSEDLKRGKRN</sequence>
<organism evidence="1">
    <name type="scientific">marine sediment metagenome</name>
    <dbReference type="NCBI Taxonomy" id="412755"/>
    <lineage>
        <taxon>unclassified sequences</taxon>
        <taxon>metagenomes</taxon>
        <taxon>ecological metagenomes</taxon>
    </lineage>
</organism>
<reference evidence="1" key="1">
    <citation type="journal article" date="2015" name="Nature">
        <title>Complex archaea that bridge the gap between prokaryotes and eukaryotes.</title>
        <authorList>
            <person name="Spang A."/>
            <person name="Saw J.H."/>
            <person name="Jorgensen S.L."/>
            <person name="Zaremba-Niedzwiedzka K."/>
            <person name="Martijn J."/>
            <person name="Lind A.E."/>
            <person name="van Eijk R."/>
            <person name="Schleper C."/>
            <person name="Guy L."/>
            <person name="Ettema T.J."/>
        </authorList>
    </citation>
    <scope>NUCLEOTIDE SEQUENCE</scope>
</reference>
<dbReference type="AlphaFoldDB" id="A0A0F9AYI4"/>
<name>A0A0F9AYI4_9ZZZZ</name>
<comment type="caution">
    <text evidence="1">The sequence shown here is derived from an EMBL/GenBank/DDBJ whole genome shotgun (WGS) entry which is preliminary data.</text>
</comment>
<proteinExistence type="predicted"/>
<gene>
    <name evidence="1" type="ORF">LCGC14_2793470</name>
</gene>
<evidence type="ECO:0000313" key="1">
    <source>
        <dbReference type="EMBL" id="KKK83429.1"/>
    </source>
</evidence>
<feature type="non-terminal residue" evidence="1">
    <location>
        <position position="1"/>
    </location>
</feature>
<protein>
    <submittedName>
        <fullName evidence="1">Uncharacterized protein</fullName>
    </submittedName>
</protein>